<feature type="compositionally biased region" description="Low complexity" evidence="1">
    <location>
        <begin position="261"/>
        <end position="271"/>
    </location>
</feature>
<feature type="compositionally biased region" description="Acidic residues" evidence="1">
    <location>
        <begin position="334"/>
        <end position="355"/>
    </location>
</feature>
<feature type="compositionally biased region" description="Low complexity" evidence="1">
    <location>
        <begin position="122"/>
        <end position="131"/>
    </location>
</feature>
<feature type="compositionally biased region" description="Polar residues" evidence="1">
    <location>
        <begin position="15"/>
        <end position="29"/>
    </location>
</feature>
<feature type="compositionally biased region" description="Basic and acidic residues" evidence="1">
    <location>
        <begin position="597"/>
        <end position="617"/>
    </location>
</feature>
<protein>
    <submittedName>
        <fullName evidence="2">Uncharacterized protein</fullName>
    </submittedName>
</protein>
<feature type="compositionally biased region" description="Polar residues" evidence="1">
    <location>
        <begin position="816"/>
        <end position="828"/>
    </location>
</feature>
<feature type="compositionally biased region" description="Polar residues" evidence="1">
    <location>
        <begin position="245"/>
        <end position="258"/>
    </location>
</feature>
<feature type="compositionally biased region" description="Acidic residues" evidence="1">
    <location>
        <begin position="408"/>
        <end position="422"/>
    </location>
</feature>
<organism evidence="2 3">
    <name type="scientific">Wolfiporia cocos (strain MD-104)</name>
    <name type="common">Brown rot fungus</name>
    <dbReference type="NCBI Taxonomy" id="742152"/>
    <lineage>
        <taxon>Eukaryota</taxon>
        <taxon>Fungi</taxon>
        <taxon>Dikarya</taxon>
        <taxon>Basidiomycota</taxon>
        <taxon>Agaricomycotina</taxon>
        <taxon>Agaricomycetes</taxon>
        <taxon>Polyporales</taxon>
        <taxon>Phaeolaceae</taxon>
        <taxon>Wolfiporia</taxon>
    </lineage>
</organism>
<feature type="region of interest" description="Disordered" evidence="1">
    <location>
        <begin position="805"/>
        <end position="828"/>
    </location>
</feature>
<evidence type="ECO:0000313" key="3">
    <source>
        <dbReference type="Proteomes" id="UP000218811"/>
    </source>
</evidence>
<feature type="compositionally biased region" description="Basic and acidic residues" evidence="1">
    <location>
        <begin position="272"/>
        <end position="286"/>
    </location>
</feature>
<dbReference type="OrthoDB" id="3258279at2759"/>
<dbReference type="STRING" id="742152.A0A2H3K1G3"/>
<dbReference type="AlphaFoldDB" id="A0A2H3K1G3"/>
<feature type="region of interest" description="Disordered" evidence="1">
    <location>
        <begin position="584"/>
        <end position="636"/>
    </location>
</feature>
<dbReference type="OMA" id="ADEYNTR"/>
<gene>
    <name evidence="2" type="ORF">WOLCODRAFT_165551</name>
</gene>
<dbReference type="Proteomes" id="UP000218811">
    <property type="component" value="Unassembled WGS sequence"/>
</dbReference>
<reference evidence="2 3" key="1">
    <citation type="journal article" date="2012" name="Science">
        <title>The Paleozoic origin of enzymatic lignin decomposition reconstructed from 31 fungal genomes.</title>
        <authorList>
            <person name="Floudas D."/>
            <person name="Binder M."/>
            <person name="Riley R."/>
            <person name="Barry K."/>
            <person name="Blanchette R.A."/>
            <person name="Henrissat B."/>
            <person name="Martinez A.T."/>
            <person name="Otillar R."/>
            <person name="Spatafora J.W."/>
            <person name="Yadav J.S."/>
            <person name="Aerts A."/>
            <person name="Benoit I."/>
            <person name="Boyd A."/>
            <person name="Carlson A."/>
            <person name="Copeland A."/>
            <person name="Coutinho P.M."/>
            <person name="de Vries R.P."/>
            <person name="Ferreira P."/>
            <person name="Findley K."/>
            <person name="Foster B."/>
            <person name="Gaskell J."/>
            <person name="Glotzer D."/>
            <person name="Gorecki P."/>
            <person name="Heitman J."/>
            <person name="Hesse C."/>
            <person name="Hori C."/>
            <person name="Igarashi K."/>
            <person name="Jurgens J.A."/>
            <person name="Kallen N."/>
            <person name="Kersten P."/>
            <person name="Kohler A."/>
            <person name="Kuees U."/>
            <person name="Kumar T.K.A."/>
            <person name="Kuo A."/>
            <person name="LaButti K."/>
            <person name="Larrondo L.F."/>
            <person name="Lindquist E."/>
            <person name="Ling A."/>
            <person name="Lombard V."/>
            <person name="Lucas S."/>
            <person name="Lundell T."/>
            <person name="Martin R."/>
            <person name="McLaughlin D.J."/>
            <person name="Morgenstern I."/>
            <person name="Morin E."/>
            <person name="Murat C."/>
            <person name="Nagy L.G."/>
            <person name="Nolan M."/>
            <person name="Ohm R.A."/>
            <person name="Patyshakuliyeva A."/>
            <person name="Rokas A."/>
            <person name="Ruiz-Duenas F.J."/>
            <person name="Sabat G."/>
            <person name="Salamov A."/>
            <person name="Samejima M."/>
            <person name="Schmutz J."/>
            <person name="Slot J.C."/>
            <person name="St John F."/>
            <person name="Stenlid J."/>
            <person name="Sun H."/>
            <person name="Sun S."/>
            <person name="Syed K."/>
            <person name="Tsang A."/>
            <person name="Wiebenga A."/>
            <person name="Young D."/>
            <person name="Pisabarro A."/>
            <person name="Eastwood D.C."/>
            <person name="Martin F."/>
            <person name="Cullen D."/>
            <person name="Grigoriev I.V."/>
            <person name="Hibbett D.S."/>
        </authorList>
    </citation>
    <scope>NUCLEOTIDE SEQUENCE [LARGE SCALE GENOMIC DNA]</scope>
    <source>
        <strain evidence="2 3">MD-104</strain>
    </source>
</reference>
<proteinExistence type="predicted"/>
<evidence type="ECO:0000313" key="2">
    <source>
        <dbReference type="EMBL" id="PCH45019.1"/>
    </source>
</evidence>
<feature type="compositionally biased region" description="Low complexity" evidence="1">
    <location>
        <begin position="486"/>
        <end position="497"/>
    </location>
</feature>
<keyword evidence="3" id="KW-1185">Reference proteome</keyword>
<sequence length="1010" mass="109955">MLISPPPEEILRASNRASTSRVRPITRSTRPPPFAPSLLGNPSPSPARSALARRKRKVSAALVASPPGHLHAADEYNTRLYDPSTSPTISNPKPRKQSKSAVMTASRYTAGRPILSYDNDLSTPAPSSRRPSTSRKGSRATATPLPVPSHSRSTRRHSVTPLQYDPTPERFTPPREVLYTPLPPSLAPLSRRKSSTKSPPKGKMQRRLTLTIKKEPPDIDLTLPPPPPSPTDDPLLLYGRPPSRLRQSLARSGTSTYARDTPSVASTSPVSPRERDSERDAGDSRLKRIPSLEARLNAVDLSMASSNDDQDQDQSMSDDVEPPPHFDFSVGTGDDVDSDWAESGSDGDGEGEFDQTGEYTGRFMMLTVPTKEDPPSSATRERQNAWGRPVSPFPSGRRLLRDRGLPGVEDDEEEESDEEEEIREVPVGLTSPRRPLMPISVPSIERSAQTEAGTKVNARMRSPPPRRAGGSPLHFTPIRLPPPPLSVDSPLLLPSAPMSCAPDPPALGTGAGRREEEPPAFAEVPEPCSTLSQARSLPRKLVVAEGRQLIEVKPSTPRAVEPTIIDLVSPPPETANEVSIALPSLEEGGMPPPPLNRQEEDQAEEEHVFRELSREPEPENDDGITPVPAGLYSSTGANSHSIAQNLRQRPSLAESANSTVVDDDANRSTVAAQQVIDTDDDVSDTLDEGIVKITSDDPRAAARAAAVLKLFDYDCIPQIQAKNRRGGRQSVDSFIRDTRRQSASSFGINKHSSSERRRHTLGGIVGDKVFLPDNSELTLSELLSQAEAEVSFSFDSSFSVSHTQPRRRFSHMPPRTSGSHASSASAYRENVATTSTSGEWTKADWKRLDSCLTDERIAVGRRLGLRGGGLAPVEEINIEKAVDRFLVQESGIPAFLRLSKYNREDVVRRAVVLQKKQRTGKVAPPTPEVPRASHTLPSASPSFTERIKGLFRPLADYPVSLYAYARTIVPLDDTIFSAMQPLLGLAFTLEPLRARLACSASASSPLLSAY</sequence>
<feature type="compositionally biased region" description="Acidic residues" evidence="1">
    <location>
        <begin position="308"/>
        <end position="321"/>
    </location>
</feature>
<name>A0A2H3K1G3_WOLCO</name>
<feature type="compositionally biased region" description="Basic and acidic residues" evidence="1">
    <location>
        <begin position="370"/>
        <end position="383"/>
    </location>
</feature>
<feature type="region of interest" description="Disordered" evidence="1">
    <location>
        <begin position="917"/>
        <end position="937"/>
    </location>
</feature>
<feature type="region of interest" description="Disordered" evidence="1">
    <location>
        <begin position="1"/>
        <end position="536"/>
    </location>
</feature>
<dbReference type="EMBL" id="KB468168">
    <property type="protein sequence ID" value="PCH45019.1"/>
    <property type="molecule type" value="Genomic_DNA"/>
</dbReference>
<evidence type="ECO:0000256" key="1">
    <source>
        <dbReference type="SAM" id="MobiDB-lite"/>
    </source>
</evidence>
<accession>A0A2H3K1G3</accession>